<dbReference type="InterPro" id="IPR029056">
    <property type="entry name" value="Ribokinase-like"/>
</dbReference>
<dbReference type="AlphaFoldDB" id="A0AAJ1EVG6"/>
<protein>
    <submittedName>
        <fullName evidence="7">5-dehydro-2-deoxygluconokinase</fullName>
        <ecNumber evidence="7">2.7.1.92</ecNumber>
    </submittedName>
</protein>
<feature type="domain" description="Carbohydrate kinase PfkB" evidence="6">
    <location>
        <begin position="11"/>
        <end position="309"/>
    </location>
</feature>
<sequence length="331" mass="36068">MNSFKMPAVDVLTIGRSGIDIYPLQTGVGLEKVEQFGKFLGGSPMNVAVAAAKLRHSSAIITGVGKDPFGKFVRSEMRSLGVYDTYVVDNPNFATPVTFCEIFPPDDFPLYFYREPSTPDLELTEADIPEDAVKDARIFWISVTGLSEEPSRSAHHHALDLRDLGDKDKWTIADLDYRSTFWSDEETAHREVERMLEKVSVAVGNKEECRIAVGETEPDRAADALLERGVEIAVVKQGPLGTLCKTREERIEVPVTPVKVTNGLGAGDSFGGSLCHGLLSGWELPQIISAASTAGAIVSSRLECSTAMPSEPEILDMISKNPQSAPIITKR</sequence>
<dbReference type="InterPro" id="IPR030830">
    <property type="entry name" value="Myo_inos_IolC"/>
</dbReference>
<dbReference type="Proteomes" id="UP001200537">
    <property type="component" value="Unassembled WGS sequence"/>
</dbReference>
<evidence type="ECO:0000256" key="2">
    <source>
        <dbReference type="ARBA" id="ARBA00022679"/>
    </source>
</evidence>
<gene>
    <name evidence="7" type="primary">iolC</name>
    <name evidence="7" type="ORF">L0M99_05970</name>
</gene>
<dbReference type="NCBIfam" id="TIGR04382">
    <property type="entry name" value="myo_inos_iolC_N"/>
    <property type="match status" value="1"/>
</dbReference>
<dbReference type="PANTHER" id="PTHR43085">
    <property type="entry name" value="HEXOKINASE FAMILY MEMBER"/>
    <property type="match status" value="1"/>
</dbReference>
<keyword evidence="3" id="KW-0547">Nucleotide-binding</keyword>
<dbReference type="InterPro" id="IPR023314">
    <property type="entry name" value="Myo_inos_IolC-like_sf"/>
</dbReference>
<comment type="similarity">
    <text evidence="1">Belongs to the carbohydrate kinase PfkB family.</text>
</comment>
<dbReference type="GO" id="GO:0005524">
    <property type="term" value="F:ATP binding"/>
    <property type="evidence" value="ECO:0007669"/>
    <property type="project" value="UniProtKB-KW"/>
</dbReference>
<dbReference type="InterPro" id="IPR050306">
    <property type="entry name" value="PfkB_Carbo_kinase"/>
</dbReference>
<dbReference type="Gene3D" id="3.40.1190.20">
    <property type="match status" value="1"/>
</dbReference>
<proteinExistence type="inferred from homology"/>
<dbReference type="Gene3D" id="2.20.150.10">
    <property type="entry name" value="putative 5-dehydro-2- deoxygluconokinase"/>
    <property type="match status" value="1"/>
</dbReference>
<keyword evidence="4" id="KW-0418">Kinase</keyword>
<keyword evidence="2 7" id="KW-0808">Transferase</keyword>
<accession>A0AAJ1EVG6</accession>
<evidence type="ECO:0000256" key="1">
    <source>
        <dbReference type="ARBA" id="ARBA00010688"/>
    </source>
</evidence>
<organism evidence="7 8">
    <name type="scientific">Varibaculum cambriense</name>
    <dbReference type="NCBI Taxonomy" id="184870"/>
    <lineage>
        <taxon>Bacteria</taxon>
        <taxon>Bacillati</taxon>
        <taxon>Actinomycetota</taxon>
        <taxon>Actinomycetes</taxon>
        <taxon>Actinomycetales</taxon>
        <taxon>Actinomycetaceae</taxon>
        <taxon>Varibaculum</taxon>
    </lineage>
</organism>
<dbReference type="EC" id="2.7.1.92" evidence="7"/>
<dbReference type="CDD" id="cd01166">
    <property type="entry name" value="KdgK"/>
    <property type="match status" value="1"/>
</dbReference>
<dbReference type="InterPro" id="IPR011611">
    <property type="entry name" value="PfkB_dom"/>
</dbReference>
<keyword evidence="5" id="KW-0067">ATP-binding</keyword>
<name>A0AAJ1EVG6_9ACTO</name>
<dbReference type="EMBL" id="JAKNHJ010000010">
    <property type="protein sequence ID" value="MCG4618037.1"/>
    <property type="molecule type" value="Genomic_DNA"/>
</dbReference>
<evidence type="ECO:0000256" key="4">
    <source>
        <dbReference type="ARBA" id="ARBA00022777"/>
    </source>
</evidence>
<dbReference type="Pfam" id="PF00294">
    <property type="entry name" value="PfkB"/>
    <property type="match status" value="1"/>
</dbReference>
<dbReference type="PANTHER" id="PTHR43085:SF49">
    <property type="entry name" value="5-DEHYDRO-2-DEOXYGLUCONOKINASE"/>
    <property type="match status" value="1"/>
</dbReference>
<evidence type="ECO:0000259" key="6">
    <source>
        <dbReference type="Pfam" id="PF00294"/>
    </source>
</evidence>
<dbReference type="GO" id="GO:0047590">
    <property type="term" value="F:5-dehydro-2-deoxygluconokinase activity"/>
    <property type="evidence" value="ECO:0007669"/>
    <property type="project" value="UniProtKB-EC"/>
</dbReference>
<evidence type="ECO:0000313" key="8">
    <source>
        <dbReference type="Proteomes" id="UP001200537"/>
    </source>
</evidence>
<comment type="caution">
    <text evidence="7">The sequence shown here is derived from an EMBL/GenBank/DDBJ whole genome shotgun (WGS) entry which is preliminary data.</text>
</comment>
<dbReference type="SUPFAM" id="SSF53613">
    <property type="entry name" value="Ribokinase-like"/>
    <property type="match status" value="1"/>
</dbReference>
<evidence type="ECO:0000256" key="5">
    <source>
        <dbReference type="ARBA" id="ARBA00022840"/>
    </source>
</evidence>
<reference evidence="7" key="1">
    <citation type="submission" date="2022-01" db="EMBL/GenBank/DDBJ databases">
        <title>Collection of gut derived symbiotic bacterial strains cultured from healthy donors.</title>
        <authorList>
            <person name="Lin H."/>
            <person name="Kohout C."/>
            <person name="Waligurski E."/>
            <person name="Pamer E.G."/>
        </authorList>
    </citation>
    <scope>NUCLEOTIDE SEQUENCE</scope>
    <source>
        <strain evidence="7">DFI.7.46</strain>
    </source>
</reference>
<evidence type="ECO:0000256" key="3">
    <source>
        <dbReference type="ARBA" id="ARBA00022741"/>
    </source>
</evidence>
<evidence type="ECO:0000313" key="7">
    <source>
        <dbReference type="EMBL" id="MCG4618037.1"/>
    </source>
</evidence>
<dbReference type="RefSeq" id="WP_238128075.1">
    <property type="nucleotide sequence ID" value="NZ_JAGZVZ010000002.1"/>
</dbReference>